<gene>
    <name evidence="2" type="ORF">SERLADRAFT_477014</name>
</gene>
<name>F8P866_SERL9</name>
<protein>
    <recommendedName>
        <fullName evidence="1">Dienelactone hydrolase domain-containing protein</fullName>
    </recommendedName>
</protein>
<evidence type="ECO:0000259" key="1">
    <source>
        <dbReference type="Pfam" id="PF01738"/>
    </source>
</evidence>
<dbReference type="InterPro" id="IPR002925">
    <property type="entry name" value="Dienelactn_hydro"/>
</dbReference>
<feature type="domain" description="Dienelactone hydrolase" evidence="1">
    <location>
        <begin position="28"/>
        <end position="247"/>
    </location>
</feature>
<proteinExistence type="predicted"/>
<evidence type="ECO:0000313" key="2">
    <source>
        <dbReference type="EMBL" id="EGO20623.1"/>
    </source>
</evidence>
<sequence>MSFCAACVQGVRHEGTPEGKFETIGGVKCYVGTPTVDYPKDKVVLFLFDVFGIDLPNSLLLVDDFARNGFKVVAPDYLNGDNVPADAFSTGYDIGKWFQNHGSDKTRPPLDSVIAALKEQGVTRFGATGYCFGGRYVFNLAFENIIHVSVANHPSLLKSPDDLEKYFATSKAPLLINSCPVDEQFPISSQTTADEIFGNGKFKPGYQREFFEGCAHGFSVRGDLSDPNVKKGKEGAFKSAVEFFVKHL</sequence>
<dbReference type="InterPro" id="IPR029058">
    <property type="entry name" value="AB_hydrolase_fold"/>
</dbReference>
<accession>F8P866</accession>
<dbReference type="Gene3D" id="3.40.50.1820">
    <property type="entry name" value="alpha/beta hydrolase"/>
    <property type="match status" value="1"/>
</dbReference>
<dbReference type="OrthoDB" id="17560at2759"/>
<reference evidence="2" key="1">
    <citation type="submission" date="2011-04" db="EMBL/GenBank/DDBJ databases">
        <title>Evolution of plant cell wall degrading machinery underlies the functional diversity of forest fungi.</title>
        <authorList>
            <consortium name="US DOE Joint Genome Institute (JGI-PGF)"/>
            <person name="Eastwood D.C."/>
            <person name="Floudas D."/>
            <person name="Binder M."/>
            <person name="Majcherczyk A."/>
            <person name="Schneider P."/>
            <person name="Aerts A."/>
            <person name="Asiegbu F.O."/>
            <person name="Baker S.E."/>
            <person name="Barry K."/>
            <person name="Bendiksby M."/>
            <person name="Blumentritt M."/>
            <person name="Coutinho P.M."/>
            <person name="Cullen D."/>
            <person name="Cullen D."/>
            <person name="Gathman A."/>
            <person name="Goodell B."/>
            <person name="Henrissat B."/>
            <person name="Ihrmark K."/>
            <person name="Kauserud H."/>
            <person name="Kohler A."/>
            <person name="LaButti K."/>
            <person name="Lapidus A."/>
            <person name="Lavin J.L."/>
            <person name="Lee Y.-H."/>
            <person name="Lindquist E."/>
            <person name="Lilly W."/>
            <person name="Lucas S."/>
            <person name="Morin E."/>
            <person name="Murat C."/>
            <person name="Oguiza J.A."/>
            <person name="Park J."/>
            <person name="Pisabarro A.G."/>
            <person name="Riley R."/>
            <person name="Rosling A."/>
            <person name="Salamov A."/>
            <person name="Schmidt O."/>
            <person name="Schmutz J."/>
            <person name="Skrede I."/>
            <person name="Stenlid J."/>
            <person name="Wiebenga A."/>
            <person name="Xie X."/>
            <person name="Kues U."/>
            <person name="Hibbett D.S."/>
            <person name="Hoffmeister D."/>
            <person name="Hogberg N."/>
            <person name="Martin F."/>
            <person name="Grigoriev I.V."/>
            <person name="Watkinson S.C."/>
        </authorList>
    </citation>
    <scope>NUCLEOTIDE SEQUENCE</scope>
    <source>
        <strain evidence="2">S7.9</strain>
    </source>
</reference>
<dbReference type="SUPFAM" id="SSF53474">
    <property type="entry name" value="alpha/beta-Hydrolases"/>
    <property type="match status" value="1"/>
</dbReference>
<dbReference type="KEGG" id="sla:SERLADRAFT_477014"/>
<dbReference type="EMBL" id="GL945440">
    <property type="protein sequence ID" value="EGO20623.1"/>
    <property type="molecule type" value="Genomic_DNA"/>
</dbReference>
<dbReference type="PANTHER" id="PTHR17630">
    <property type="entry name" value="DIENELACTONE HYDROLASE"/>
    <property type="match status" value="1"/>
</dbReference>
<dbReference type="Pfam" id="PF01738">
    <property type="entry name" value="DLH"/>
    <property type="match status" value="1"/>
</dbReference>
<dbReference type="GO" id="GO:0016787">
    <property type="term" value="F:hydrolase activity"/>
    <property type="evidence" value="ECO:0007669"/>
    <property type="project" value="InterPro"/>
</dbReference>
<organism>
    <name type="scientific">Serpula lacrymans var. lacrymans (strain S7.9)</name>
    <name type="common">Dry rot fungus</name>
    <dbReference type="NCBI Taxonomy" id="578457"/>
    <lineage>
        <taxon>Eukaryota</taxon>
        <taxon>Fungi</taxon>
        <taxon>Dikarya</taxon>
        <taxon>Basidiomycota</taxon>
        <taxon>Agaricomycotina</taxon>
        <taxon>Agaricomycetes</taxon>
        <taxon>Agaricomycetidae</taxon>
        <taxon>Boletales</taxon>
        <taxon>Coniophorineae</taxon>
        <taxon>Serpulaceae</taxon>
        <taxon>Serpula</taxon>
    </lineage>
</organism>
<dbReference type="HOGENOM" id="CLU_054590_2_2_1"/>
<dbReference type="AlphaFoldDB" id="F8P866"/>
<dbReference type="Proteomes" id="UP000008064">
    <property type="component" value="Unassembled WGS sequence"/>
</dbReference>
<dbReference type="PANTHER" id="PTHR17630:SF44">
    <property type="entry name" value="PROTEIN AIM2"/>
    <property type="match status" value="1"/>
</dbReference>
<dbReference type="GeneID" id="18820912"/>
<dbReference type="RefSeq" id="XP_007322589.1">
    <property type="nucleotide sequence ID" value="XM_007322527.1"/>
</dbReference>